<dbReference type="GO" id="GO:0030163">
    <property type="term" value="P:protein catabolic process"/>
    <property type="evidence" value="ECO:0007669"/>
    <property type="project" value="InterPro"/>
</dbReference>
<evidence type="ECO:0000313" key="2">
    <source>
        <dbReference type="EMBL" id="SCC28315.1"/>
    </source>
</evidence>
<protein>
    <submittedName>
        <fullName evidence="2">ATP-dependent Clp protease adaptor protein ClpS</fullName>
    </submittedName>
</protein>
<dbReference type="GO" id="GO:0006508">
    <property type="term" value="P:proteolysis"/>
    <property type="evidence" value="ECO:0007669"/>
    <property type="project" value="UniProtKB-KW"/>
</dbReference>
<dbReference type="InterPro" id="IPR003769">
    <property type="entry name" value="ClpS_core"/>
</dbReference>
<dbReference type="RefSeq" id="WP_205686106.1">
    <property type="nucleotide sequence ID" value="NZ_FMAR01000005.1"/>
</dbReference>
<dbReference type="SUPFAM" id="SSF54736">
    <property type="entry name" value="ClpS-like"/>
    <property type="match status" value="1"/>
</dbReference>
<evidence type="ECO:0000313" key="3">
    <source>
        <dbReference type="Proteomes" id="UP000242818"/>
    </source>
</evidence>
<keyword evidence="2" id="KW-0378">Hydrolase</keyword>
<dbReference type="Gene3D" id="3.30.1390.10">
    <property type="match status" value="1"/>
</dbReference>
<keyword evidence="2" id="KW-0645">Protease</keyword>
<dbReference type="EMBL" id="FMAR01000005">
    <property type="protein sequence ID" value="SCC28315.1"/>
    <property type="molecule type" value="Genomic_DNA"/>
</dbReference>
<accession>A0A1C4DAA9</accession>
<evidence type="ECO:0000259" key="1">
    <source>
        <dbReference type="Pfam" id="PF02617"/>
    </source>
</evidence>
<dbReference type="GO" id="GO:0008233">
    <property type="term" value="F:peptidase activity"/>
    <property type="evidence" value="ECO:0007669"/>
    <property type="project" value="UniProtKB-KW"/>
</dbReference>
<organism evidence="2 3">
    <name type="scientific">Chitinophaga costaii</name>
    <dbReference type="NCBI Taxonomy" id="1335309"/>
    <lineage>
        <taxon>Bacteria</taxon>
        <taxon>Pseudomonadati</taxon>
        <taxon>Bacteroidota</taxon>
        <taxon>Chitinophagia</taxon>
        <taxon>Chitinophagales</taxon>
        <taxon>Chitinophagaceae</taxon>
        <taxon>Chitinophaga</taxon>
    </lineage>
</organism>
<sequence>MGQQPEKTYSPQQWEDTMLAEEIQFPFQLIVWNDHVNTFDWVIQSLMEVCGHAFEQAEQCALIIHNNGKYAVKEGNFNQLRPLCEALLDRGINATVEETVGT</sequence>
<keyword evidence="3" id="KW-1185">Reference proteome</keyword>
<gene>
    <name evidence="2" type="ORF">GA0116948_105165</name>
</gene>
<proteinExistence type="predicted"/>
<dbReference type="InterPro" id="IPR014719">
    <property type="entry name" value="Ribosomal_bL12_C/ClpS-like"/>
</dbReference>
<name>A0A1C4DAA9_9BACT</name>
<reference evidence="2 3" key="1">
    <citation type="submission" date="2016-08" db="EMBL/GenBank/DDBJ databases">
        <authorList>
            <person name="Seilhamer J.J."/>
        </authorList>
    </citation>
    <scope>NUCLEOTIDE SEQUENCE [LARGE SCALE GENOMIC DNA]</scope>
    <source>
        <strain evidence="2 3">A37T2</strain>
    </source>
</reference>
<dbReference type="Proteomes" id="UP000242818">
    <property type="component" value="Unassembled WGS sequence"/>
</dbReference>
<dbReference type="STRING" id="1335309.GA0116948_105165"/>
<dbReference type="AlphaFoldDB" id="A0A1C4DAA9"/>
<feature type="domain" description="Adaptor protein ClpS core" evidence="1">
    <location>
        <begin position="26"/>
        <end position="89"/>
    </location>
</feature>
<dbReference type="Pfam" id="PF02617">
    <property type="entry name" value="ClpS"/>
    <property type="match status" value="1"/>
</dbReference>